<protein>
    <submittedName>
        <fullName evidence="2">Uncharacterized protein</fullName>
    </submittedName>
</protein>
<feature type="compositionally biased region" description="Low complexity" evidence="1">
    <location>
        <begin position="16"/>
        <end position="28"/>
    </location>
</feature>
<dbReference type="OrthoDB" id="3244557at2759"/>
<evidence type="ECO:0000313" key="2">
    <source>
        <dbReference type="EMBL" id="KAF8466562.1"/>
    </source>
</evidence>
<dbReference type="EMBL" id="WHVB01000040">
    <property type="protein sequence ID" value="KAF8466562.1"/>
    <property type="molecule type" value="Genomic_DNA"/>
</dbReference>
<comment type="caution">
    <text evidence="2">The sequence shown here is derived from an EMBL/GenBank/DDBJ whole genome shotgun (WGS) entry which is preliminary data.</text>
</comment>
<reference evidence="2" key="2">
    <citation type="journal article" date="2020" name="Nat. Commun.">
        <title>Large-scale genome sequencing of mycorrhizal fungi provides insights into the early evolution of symbiotic traits.</title>
        <authorList>
            <person name="Miyauchi S."/>
            <person name="Kiss E."/>
            <person name="Kuo A."/>
            <person name="Drula E."/>
            <person name="Kohler A."/>
            <person name="Sanchez-Garcia M."/>
            <person name="Morin E."/>
            <person name="Andreopoulos B."/>
            <person name="Barry K.W."/>
            <person name="Bonito G."/>
            <person name="Buee M."/>
            <person name="Carver A."/>
            <person name="Chen C."/>
            <person name="Cichocki N."/>
            <person name="Clum A."/>
            <person name="Culley D."/>
            <person name="Crous P.W."/>
            <person name="Fauchery L."/>
            <person name="Girlanda M."/>
            <person name="Hayes R.D."/>
            <person name="Keri Z."/>
            <person name="LaButti K."/>
            <person name="Lipzen A."/>
            <person name="Lombard V."/>
            <person name="Magnuson J."/>
            <person name="Maillard F."/>
            <person name="Murat C."/>
            <person name="Nolan M."/>
            <person name="Ohm R.A."/>
            <person name="Pangilinan J."/>
            <person name="Pereira M.F."/>
            <person name="Perotto S."/>
            <person name="Peter M."/>
            <person name="Pfister S."/>
            <person name="Riley R."/>
            <person name="Sitrit Y."/>
            <person name="Stielow J.B."/>
            <person name="Szollosi G."/>
            <person name="Zifcakova L."/>
            <person name="Stursova M."/>
            <person name="Spatafora J.W."/>
            <person name="Tedersoo L."/>
            <person name="Vaario L.M."/>
            <person name="Yamada A."/>
            <person name="Yan M."/>
            <person name="Wang P."/>
            <person name="Xu J."/>
            <person name="Bruns T."/>
            <person name="Baldrian P."/>
            <person name="Vilgalys R."/>
            <person name="Dunand C."/>
            <person name="Henrissat B."/>
            <person name="Grigoriev I.V."/>
            <person name="Hibbett D."/>
            <person name="Nagy L.G."/>
            <person name="Martin F.M."/>
        </authorList>
    </citation>
    <scope>NUCLEOTIDE SEQUENCE</scope>
    <source>
        <strain evidence="2">Prilba</strain>
    </source>
</reference>
<dbReference type="AlphaFoldDB" id="A0A9P5JVH1"/>
<dbReference type="Proteomes" id="UP000759537">
    <property type="component" value="Unassembled WGS sequence"/>
</dbReference>
<evidence type="ECO:0000256" key="1">
    <source>
        <dbReference type="SAM" id="MobiDB-lite"/>
    </source>
</evidence>
<accession>A0A9P5JVH1</accession>
<name>A0A9P5JVH1_9AGAM</name>
<keyword evidence="3" id="KW-1185">Reference proteome</keyword>
<reference evidence="2" key="1">
    <citation type="submission" date="2019-10" db="EMBL/GenBank/DDBJ databases">
        <authorList>
            <consortium name="DOE Joint Genome Institute"/>
            <person name="Kuo A."/>
            <person name="Miyauchi S."/>
            <person name="Kiss E."/>
            <person name="Drula E."/>
            <person name="Kohler A."/>
            <person name="Sanchez-Garcia M."/>
            <person name="Andreopoulos B."/>
            <person name="Barry K.W."/>
            <person name="Bonito G."/>
            <person name="Buee M."/>
            <person name="Carver A."/>
            <person name="Chen C."/>
            <person name="Cichocki N."/>
            <person name="Clum A."/>
            <person name="Culley D."/>
            <person name="Crous P.W."/>
            <person name="Fauchery L."/>
            <person name="Girlanda M."/>
            <person name="Hayes R."/>
            <person name="Keri Z."/>
            <person name="LaButti K."/>
            <person name="Lipzen A."/>
            <person name="Lombard V."/>
            <person name="Magnuson J."/>
            <person name="Maillard F."/>
            <person name="Morin E."/>
            <person name="Murat C."/>
            <person name="Nolan M."/>
            <person name="Ohm R."/>
            <person name="Pangilinan J."/>
            <person name="Pereira M."/>
            <person name="Perotto S."/>
            <person name="Peter M."/>
            <person name="Riley R."/>
            <person name="Sitrit Y."/>
            <person name="Stielow B."/>
            <person name="Szollosi G."/>
            <person name="Zifcakova L."/>
            <person name="Stursova M."/>
            <person name="Spatafora J.W."/>
            <person name="Tedersoo L."/>
            <person name="Vaario L.-M."/>
            <person name="Yamada A."/>
            <person name="Yan M."/>
            <person name="Wang P."/>
            <person name="Xu J."/>
            <person name="Bruns T."/>
            <person name="Baldrian P."/>
            <person name="Vilgalys R."/>
            <person name="Henrissat B."/>
            <person name="Grigoriev I.V."/>
            <person name="Hibbett D."/>
            <person name="Nagy L.G."/>
            <person name="Martin F.M."/>
        </authorList>
    </citation>
    <scope>NUCLEOTIDE SEQUENCE</scope>
    <source>
        <strain evidence="2">Prilba</strain>
    </source>
</reference>
<feature type="region of interest" description="Disordered" evidence="1">
    <location>
        <begin position="1"/>
        <end position="35"/>
    </location>
</feature>
<gene>
    <name evidence="2" type="ORF">DFH94DRAFT_780577</name>
</gene>
<evidence type="ECO:0000313" key="3">
    <source>
        <dbReference type="Proteomes" id="UP000759537"/>
    </source>
</evidence>
<proteinExistence type="predicted"/>
<sequence length="200" mass="21868">MDFPQQRGFHFPGNTPPAADAFPAPHHPQSVPSSFRRPVPIQEAVFQPANAAGNRPDEDWDDMPIENPAAQGQPQDLRYADMGYYNMVNDHHPPLHERHAINNNYAGVALNVPAQAQAQAAPPAPIDIFDDPALHAAAGPARGFLNEMPYQGLPNGIVNEVLRQLAILYLRDPNSQVAVIRMEPGHAHVRVVIALDLADL</sequence>
<organism evidence="2 3">
    <name type="scientific">Russula ochroleuca</name>
    <dbReference type="NCBI Taxonomy" id="152965"/>
    <lineage>
        <taxon>Eukaryota</taxon>
        <taxon>Fungi</taxon>
        <taxon>Dikarya</taxon>
        <taxon>Basidiomycota</taxon>
        <taxon>Agaricomycotina</taxon>
        <taxon>Agaricomycetes</taxon>
        <taxon>Russulales</taxon>
        <taxon>Russulaceae</taxon>
        <taxon>Russula</taxon>
    </lineage>
</organism>